<organism evidence="1 2">
    <name type="scientific">Vreelandella vilamensis</name>
    <dbReference type="NCBI Taxonomy" id="531309"/>
    <lineage>
        <taxon>Bacteria</taxon>
        <taxon>Pseudomonadati</taxon>
        <taxon>Pseudomonadota</taxon>
        <taxon>Gammaproteobacteria</taxon>
        <taxon>Oceanospirillales</taxon>
        <taxon>Halomonadaceae</taxon>
        <taxon>Vreelandella</taxon>
    </lineage>
</organism>
<dbReference type="EMBL" id="JARWAN010000016">
    <property type="protein sequence ID" value="MDR5899466.1"/>
    <property type="molecule type" value="Genomic_DNA"/>
</dbReference>
<gene>
    <name evidence="1" type="ORF">QC823_10745</name>
</gene>
<name>A0ABU1H6H7_9GAMM</name>
<evidence type="ECO:0000313" key="2">
    <source>
        <dbReference type="Proteomes" id="UP001254564"/>
    </source>
</evidence>
<evidence type="ECO:0000313" key="1">
    <source>
        <dbReference type="EMBL" id="MDR5899466.1"/>
    </source>
</evidence>
<dbReference type="Proteomes" id="UP001254564">
    <property type="component" value="Unassembled WGS sequence"/>
</dbReference>
<dbReference type="RefSeq" id="WP_309656350.1">
    <property type="nucleotide sequence ID" value="NZ_JARWAN010000016.1"/>
</dbReference>
<sequence>MVHLAQEPLSHPKRVLLTEDMEAHAKEISKDKVKAKAFLVRAGLMQKNGKPTKAFR</sequence>
<keyword evidence="2" id="KW-1185">Reference proteome</keyword>
<proteinExistence type="predicted"/>
<accession>A0ABU1H6H7</accession>
<reference evidence="1 2" key="1">
    <citation type="submission" date="2023-04" db="EMBL/GenBank/DDBJ databases">
        <title>A long-awaited taxogenomic arrangement of the family Halomonadaceae.</title>
        <authorList>
            <person name="De La Haba R."/>
            <person name="Chuvochina M."/>
            <person name="Wittouck S."/>
            <person name="Arahal D.R."/>
            <person name="Sanchez-Porro C."/>
            <person name="Hugenholtz P."/>
            <person name="Ventosa A."/>
        </authorList>
    </citation>
    <scope>NUCLEOTIDE SEQUENCE [LARGE SCALE GENOMIC DNA]</scope>
    <source>
        <strain evidence="1 2">DSM 21020</strain>
    </source>
</reference>
<comment type="caution">
    <text evidence="1">The sequence shown here is derived from an EMBL/GenBank/DDBJ whole genome shotgun (WGS) entry which is preliminary data.</text>
</comment>
<protein>
    <submittedName>
        <fullName evidence="1">Uncharacterized protein</fullName>
    </submittedName>
</protein>